<keyword evidence="3" id="KW-1185">Reference proteome</keyword>
<name>A0A8S1HS03_9PELO</name>
<dbReference type="Proteomes" id="UP000835052">
    <property type="component" value="Unassembled WGS sequence"/>
</dbReference>
<proteinExistence type="predicted"/>
<evidence type="ECO:0000256" key="1">
    <source>
        <dbReference type="SAM" id="Coils"/>
    </source>
</evidence>
<protein>
    <submittedName>
        <fullName evidence="2">Uncharacterized protein</fullName>
    </submittedName>
</protein>
<evidence type="ECO:0000313" key="2">
    <source>
        <dbReference type="EMBL" id="CAD6198582.1"/>
    </source>
</evidence>
<dbReference type="AlphaFoldDB" id="A0A8S1HS03"/>
<feature type="coiled-coil region" evidence="1">
    <location>
        <begin position="31"/>
        <end position="58"/>
    </location>
</feature>
<comment type="caution">
    <text evidence="2">The sequence shown here is derived from an EMBL/GenBank/DDBJ whole genome shotgun (WGS) entry which is preliminary data.</text>
</comment>
<gene>
    <name evidence="2" type="ORF">CAUJ_LOCUS14488</name>
</gene>
<dbReference type="EMBL" id="CAJGYM010000130">
    <property type="protein sequence ID" value="CAD6198582.1"/>
    <property type="molecule type" value="Genomic_DNA"/>
</dbReference>
<keyword evidence="1" id="KW-0175">Coiled coil</keyword>
<reference evidence="2" key="1">
    <citation type="submission" date="2020-10" db="EMBL/GenBank/DDBJ databases">
        <authorList>
            <person name="Kikuchi T."/>
        </authorList>
    </citation>
    <scope>NUCLEOTIDE SEQUENCE</scope>
    <source>
        <strain evidence="2">NKZ352</strain>
    </source>
</reference>
<organism evidence="2 3">
    <name type="scientific">Caenorhabditis auriculariae</name>
    <dbReference type="NCBI Taxonomy" id="2777116"/>
    <lineage>
        <taxon>Eukaryota</taxon>
        <taxon>Metazoa</taxon>
        <taxon>Ecdysozoa</taxon>
        <taxon>Nematoda</taxon>
        <taxon>Chromadorea</taxon>
        <taxon>Rhabditida</taxon>
        <taxon>Rhabditina</taxon>
        <taxon>Rhabditomorpha</taxon>
        <taxon>Rhabditoidea</taxon>
        <taxon>Rhabditidae</taxon>
        <taxon>Peloderinae</taxon>
        <taxon>Caenorhabditis</taxon>
    </lineage>
</organism>
<sequence>MSAMSSSTKTVKAPTLTERMTALERLLEASMASTTRSITELREEIDTKSDQVAFLSAELEKRDNIINSLTADLKKLMDLFSSSRDRADAKTYAEAAATTKPDVNPLICELRSRKIARDREIHKKDFTVVLIGMPEEAEEDLNNKCMKILEPEGFGASDVDSIFRHGELHPGKERIVKVRLHRKEHQDRVKRLLGRSAICKFARDDLTIDELSMDRQLRKQCREMNENSTDGTKFVVRDLMIYKKKTSHTSGSGMVFNVSDGKTATLNAIENVVQEKKQ</sequence>
<evidence type="ECO:0000313" key="3">
    <source>
        <dbReference type="Proteomes" id="UP000835052"/>
    </source>
</evidence>
<accession>A0A8S1HS03</accession>